<dbReference type="Proteomes" id="UP000031433">
    <property type="component" value="Unassembled WGS sequence"/>
</dbReference>
<protein>
    <recommendedName>
        <fullName evidence="3">DUF507 domain-containing protein</fullName>
    </recommendedName>
</protein>
<evidence type="ECO:0000313" key="1">
    <source>
        <dbReference type="EMBL" id="KIE43851.1"/>
    </source>
</evidence>
<dbReference type="EMBL" id="JXBL01000001">
    <property type="protein sequence ID" value="KIE43851.1"/>
    <property type="molecule type" value="Genomic_DNA"/>
</dbReference>
<dbReference type="AlphaFoldDB" id="A0A0C1R025"/>
<accession>A0A0C1R025</accession>
<organism evidence="1 2">
    <name type="scientific">Geobacter soli</name>
    <dbReference type="NCBI Taxonomy" id="1510391"/>
    <lineage>
        <taxon>Bacteria</taxon>
        <taxon>Pseudomonadati</taxon>
        <taxon>Thermodesulfobacteriota</taxon>
        <taxon>Desulfuromonadia</taxon>
        <taxon>Geobacterales</taxon>
        <taxon>Geobacteraceae</taxon>
        <taxon>Geobacter</taxon>
    </lineage>
</organism>
<dbReference type="InterPro" id="IPR007463">
    <property type="entry name" value="DUF507"/>
</dbReference>
<evidence type="ECO:0000313" key="2">
    <source>
        <dbReference type="Proteomes" id="UP000031433"/>
    </source>
</evidence>
<gene>
    <name evidence="1" type="ORF">SE37_15060</name>
</gene>
<dbReference type="Pfam" id="PF04368">
    <property type="entry name" value="DUF507"/>
    <property type="match status" value="1"/>
</dbReference>
<evidence type="ECO:0008006" key="3">
    <source>
        <dbReference type="Google" id="ProtNLM"/>
    </source>
</evidence>
<sequence length="94" mass="10496">MRLKDEQIARLAERLLEGLTAAGLITLKAERSKVLDGIRRAVAADIKGEEDLDKEAERLLEQTLRSMGGGAGIDRHRMLRMIKDKLAKDRGMVL</sequence>
<comment type="caution">
    <text evidence="1">The sequence shown here is derived from an EMBL/GenBank/DDBJ whole genome shotgun (WGS) entry which is preliminary data.</text>
</comment>
<name>A0A0C1R025_9BACT</name>
<keyword evidence="2" id="KW-1185">Reference proteome</keyword>
<reference evidence="1 2" key="1">
    <citation type="submission" date="2015-01" db="EMBL/GenBank/DDBJ databases">
        <title>Genome sequence of the anaerobic bacterium Geobacter soli GSS01, a dissimilatory Fe(III) reducer from soil.</title>
        <authorList>
            <person name="Yang G."/>
            <person name="Zhou S."/>
        </authorList>
    </citation>
    <scope>NUCLEOTIDE SEQUENCE [LARGE SCALE GENOMIC DNA]</scope>
    <source>
        <strain evidence="1 2">GSS01</strain>
    </source>
</reference>
<proteinExistence type="predicted"/>